<dbReference type="EMBL" id="JACHIH010000017">
    <property type="protein sequence ID" value="MBB5048046.1"/>
    <property type="molecule type" value="Genomic_DNA"/>
</dbReference>
<protein>
    <recommendedName>
        <fullName evidence="4">Trypsin-like peptidase domain-containing protein</fullName>
    </recommendedName>
</protein>
<feature type="compositionally biased region" description="Low complexity" evidence="1">
    <location>
        <begin position="586"/>
        <end position="595"/>
    </location>
</feature>
<dbReference type="RefSeq" id="WP_184258437.1">
    <property type="nucleotide sequence ID" value="NZ_JACHIH010000017.1"/>
</dbReference>
<sequence>MFLQDRLAKMGAGIMMSLLLKLMYSVLLLGIAGMAARELWTVWLDTRVYIGAFDVVTDTGRDDPASEAFPKRIVAAQAILAQQMNGYLARRSVQAPTDVTYAIAGLAPLQLPPEALAGVDITVQSINLKQVLTAVRRGFLAPNEVQGHVTERDGAVLAAVDWPRAPAPADGNPAQTQFLVPGRSSVQESAAYIACAIAWARAASTDRTLAAVPRTQLCDFAAALADLYALEDKAKSDTGLEAAQIAVVRRRAASLHAHFGDRSVLPDLYRLRADLLELLPETGRTPNELIDVQEDRLRYAMQSAQLRDLPEETKRLAAQALARPAIILDNGVPKDAPENWAGLLNRHTGEIVVAAAATGIVVGADGQPIGTASIVAPGMIMTASHVMNAARREPNAESPPGAARPRLCLGPSRADCGSSFAIGEMIYDGAKDGFKIVLMQIDAHDPVLDPPLAVTDPSPESNAIVGKYAYVIGYPFNDARLPTEFVDRLLQDLSGRQRMMPGRILALSKAGVAGVPSAHALYTTDISTTGGVGGGPLLDLATGKVIGVSYSGIWQGARGKFAYAETIPPAALALIGRRNRGEPDEAPTAPATGTPPTAPAATDPPPTAPATPDATPADPSAPAAPASR</sequence>
<feature type="compositionally biased region" description="Pro residues" evidence="1">
    <location>
        <begin position="596"/>
        <end position="609"/>
    </location>
</feature>
<dbReference type="Gene3D" id="2.40.10.10">
    <property type="entry name" value="Trypsin-like serine proteases"/>
    <property type="match status" value="1"/>
</dbReference>
<evidence type="ECO:0000313" key="3">
    <source>
        <dbReference type="Proteomes" id="UP000542353"/>
    </source>
</evidence>
<gene>
    <name evidence="2" type="ORF">HNR60_002807</name>
</gene>
<dbReference type="AlphaFoldDB" id="A0A7W7Z4U7"/>
<comment type="caution">
    <text evidence="2">The sequence shown here is derived from an EMBL/GenBank/DDBJ whole genome shotgun (WGS) entry which is preliminary data.</text>
</comment>
<name>A0A7W7Z4U7_9BRAD</name>
<feature type="region of interest" description="Disordered" evidence="1">
    <location>
        <begin position="579"/>
        <end position="628"/>
    </location>
</feature>
<dbReference type="InterPro" id="IPR009003">
    <property type="entry name" value="Peptidase_S1_PA"/>
</dbReference>
<dbReference type="Pfam" id="PF13365">
    <property type="entry name" value="Trypsin_2"/>
    <property type="match status" value="1"/>
</dbReference>
<proteinExistence type="predicted"/>
<keyword evidence="3" id="KW-1185">Reference proteome</keyword>
<evidence type="ECO:0008006" key="4">
    <source>
        <dbReference type="Google" id="ProtNLM"/>
    </source>
</evidence>
<dbReference type="Proteomes" id="UP000542353">
    <property type="component" value="Unassembled WGS sequence"/>
</dbReference>
<organism evidence="2 3">
    <name type="scientific">Rhodopseudomonas rhenobacensis</name>
    <dbReference type="NCBI Taxonomy" id="87461"/>
    <lineage>
        <taxon>Bacteria</taxon>
        <taxon>Pseudomonadati</taxon>
        <taxon>Pseudomonadota</taxon>
        <taxon>Alphaproteobacteria</taxon>
        <taxon>Hyphomicrobiales</taxon>
        <taxon>Nitrobacteraceae</taxon>
        <taxon>Rhodopseudomonas</taxon>
    </lineage>
</organism>
<dbReference type="InterPro" id="IPR043504">
    <property type="entry name" value="Peptidase_S1_PA_chymotrypsin"/>
</dbReference>
<evidence type="ECO:0000256" key="1">
    <source>
        <dbReference type="SAM" id="MobiDB-lite"/>
    </source>
</evidence>
<evidence type="ECO:0000313" key="2">
    <source>
        <dbReference type="EMBL" id="MBB5048046.1"/>
    </source>
</evidence>
<accession>A0A7W7Z4U7</accession>
<feature type="compositionally biased region" description="Low complexity" evidence="1">
    <location>
        <begin position="610"/>
        <end position="628"/>
    </location>
</feature>
<dbReference type="SUPFAM" id="SSF50494">
    <property type="entry name" value="Trypsin-like serine proteases"/>
    <property type="match status" value="1"/>
</dbReference>
<reference evidence="2 3" key="1">
    <citation type="submission" date="2020-08" db="EMBL/GenBank/DDBJ databases">
        <title>Genomic Encyclopedia of Type Strains, Phase IV (KMG-IV): sequencing the most valuable type-strain genomes for metagenomic binning, comparative biology and taxonomic classification.</title>
        <authorList>
            <person name="Goeker M."/>
        </authorList>
    </citation>
    <scope>NUCLEOTIDE SEQUENCE [LARGE SCALE GENOMIC DNA]</scope>
    <source>
        <strain evidence="2 3">DSM 12706</strain>
    </source>
</reference>